<dbReference type="NCBIfam" id="TIGR00250">
    <property type="entry name" value="RNAse_H_YqgF"/>
    <property type="match status" value="1"/>
</dbReference>
<accession>A0ABT8GWR7</accession>
<dbReference type="Pfam" id="PF03652">
    <property type="entry name" value="RuvX"/>
    <property type="match status" value="1"/>
</dbReference>
<feature type="region of interest" description="Disordered" evidence="6">
    <location>
        <begin position="1"/>
        <end position="24"/>
    </location>
</feature>
<dbReference type="PANTHER" id="PTHR33317">
    <property type="entry name" value="POLYNUCLEOTIDYL TRANSFERASE, RIBONUCLEASE H-LIKE SUPERFAMILY PROTEIN"/>
    <property type="match status" value="1"/>
</dbReference>
<gene>
    <name evidence="8" type="primary">ruvX</name>
    <name evidence="8" type="ORF">QYF62_01090</name>
</gene>
<comment type="caution">
    <text evidence="8">The sequence shown here is derived from an EMBL/GenBank/DDBJ whole genome shotgun (WGS) entry which is preliminary data.</text>
</comment>
<feature type="compositionally biased region" description="Low complexity" evidence="6">
    <location>
        <begin position="1"/>
        <end position="18"/>
    </location>
</feature>
<dbReference type="EC" id="3.1.-.-" evidence="5"/>
<evidence type="ECO:0000313" key="8">
    <source>
        <dbReference type="EMBL" id="MDN4504657.1"/>
    </source>
</evidence>
<evidence type="ECO:0000256" key="1">
    <source>
        <dbReference type="ARBA" id="ARBA00022490"/>
    </source>
</evidence>
<proteinExistence type="inferred from homology"/>
<protein>
    <recommendedName>
        <fullName evidence="5">Putative pre-16S rRNA nuclease</fullName>
        <ecNumber evidence="5">3.1.-.-</ecNumber>
    </recommendedName>
</protein>
<organism evidence="8 9">
    <name type="scientific">Dietzia maris</name>
    <dbReference type="NCBI Taxonomy" id="37915"/>
    <lineage>
        <taxon>Bacteria</taxon>
        <taxon>Bacillati</taxon>
        <taxon>Actinomycetota</taxon>
        <taxon>Actinomycetes</taxon>
        <taxon>Mycobacteriales</taxon>
        <taxon>Dietziaceae</taxon>
        <taxon>Dietzia</taxon>
    </lineage>
</organism>
<evidence type="ECO:0000256" key="6">
    <source>
        <dbReference type="SAM" id="MobiDB-lite"/>
    </source>
</evidence>
<dbReference type="InterPro" id="IPR006641">
    <property type="entry name" value="YqgF/RNaseH-like_dom"/>
</dbReference>
<keyword evidence="2 5" id="KW-0690">Ribosome biogenesis</keyword>
<comment type="similarity">
    <text evidence="5">Belongs to the YqgF HJR family.</text>
</comment>
<dbReference type="InterPro" id="IPR012337">
    <property type="entry name" value="RNaseH-like_sf"/>
</dbReference>
<reference evidence="8 9" key="1">
    <citation type="submission" date="2023-07" db="EMBL/GenBank/DDBJ databases">
        <title>Strategy for survival of the halotoleranting strain Dietzia MX2 from the Yakshinskoe mineral salts deposit.</title>
        <authorList>
            <person name="Kharitonova M.A."/>
            <person name="Kupriyanova-Ashina F.G."/>
            <person name="Shakirov T.R."/>
            <person name="Vafina M.S."/>
            <person name="Ilinskaya O.N."/>
        </authorList>
    </citation>
    <scope>NUCLEOTIDE SEQUENCE [LARGE SCALE GENOMIC DNA]</scope>
    <source>
        <strain evidence="8 9">MX2</strain>
    </source>
</reference>
<evidence type="ECO:0000256" key="3">
    <source>
        <dbReference type="ARBA" id="ARBA00022722"/>
    </source>
</evidence>
<dbReference type="InterPro" id="IPR005227">
    <property type="entry name" value="YqgF"/>
</dbReference>
<dbReference type="Gene3D" id="3.30.420.140">
    <property type="entry name" value="YqgF/RNase H-like domain"/>
    <property type="match status" value="1"/>
</dbReference>
<dbReference type="SUPFAM" id="SSF53098">
    <property type="entry name" value="Ribonuclease H-like"/>
    <property type="match status" value="1"/>
</dbReference>
<evidence type="ECO:0000256" key="5">
    <source>
        <dbReference type="HAMAP-Rule" id="MF_00651"/>
    </source>
</evidence>
<dbReference type="EMBL" id="JAUHTB010000001">
    <property type="protein sequence ID" value="MDN4504657.1"/>
    <property type="molecule type" value="Genomic_DNA"/>
</dbReference>
<keyword evidence="3 5" id="KW-0540">Nuclease</keyword>
<dbReference type="PANTHER" id="PTHR33317:SF4">
    <property type="entry name" value="POLYNUCLEOTIDYL TRANSFERASE, RIBONUCLEASE H-LIKE SUPERFAMILY PROTEIN"/>
    <property type="match status" value="1"/>
</dbReference>
<keyword evidence="1 5" id="KW-0963">Cytoplasm</keyword>
<comment type="function">
    <text evidence="5">Could be a nuclease involved in processing of the 5'-end of pre-16S rRNA.</text>
</comment>
<evidence type="ECO:0000256" key="2">
    <source>
        <dbReference type="ARBA" id="ARBA00022517"/>
    </source>
</evidence>
<comment type="subcellular location">
    <subcellularLocation>
        <location evidence="5">Cytoplasm</location>
    </subcellularLocation>
</comment>
<dbReference type="GeneID" id="97417443"/>
<dbReference type="Proteomes" id="UP001172702">
    <property type="component" value="Unassembled WGS sequence"/>
</dbReference>
<evidence type="ECO:0000313" key="9">
    <source>
        <dbReference type="Proteomes" id="UP001172702"/>
    </source>
</evidence>
<dbReference type="InterPro" id="IPR037027">
    <property type="entry name" value="YqgF/RNaseH-like_dom_sf"/>
</dbReference>
<feature type="domain" description="YqgF/RNase H-like" evidence="7">
    <location>
        <begin position="27"/>
        <end position="132"/>
    </location>
</feature>
<evidence type="ECO:0000259" key="7">
    <source>
        <dbReference type="SMART" id="SM00732"/>
    </source>
</evidence>
<dbReference type="RefSeq" id="WP_283467124.1">
    <property type="nucleotide sequence ID" value="NZ_JAUHTB010000001.1"/>
</dbReference>
<keyword evidence="9" id="KW-1185">Reference proteome</keyword>
<dbReference type="HAMAP" id="MF_00651">
    <property type="entry name" value="Nuclease_YqgF"/>
    <property type="match status" value="1"/>
</dbReference>
<dbReference type="SMART" id="SM00732">
    <property type="entry name" value="YqgFc"/>
    <property type="match status" value="1"/>
</dbReference>
<dbReference type="CDD" id="cd16964">
    <property type="entry name" value="YqgF"/>
    <property type="match status" value="1"/>
</dbReference>
<keyword evidence="4 5" id="KW-0378">Hydrolase</keyword>
<name>A0ABT8GWR7_9ACTN</name>
<evidence type="ECO:0000256" key="4">
    <source>
        <dbReference type="ARBA" id="ARBA00022801"/>
    </source>
</evidence>
<sequence>MTDAPGAAAGPAGPAGPATSGGGWARGRRLGLDVGTARIGVASCDPDGILATPVETIKVTDGDPRWASELRRLAELVEEYDAVGVVVGLPTSLKGRETASTAMARSFATALTAGAPDLPVDLVDERLTTVTASSALHGAGRNTRKQRDVIDQAAAVVLLQAWIDSRHARR</sequence>